<organism evidence="2 3">
    <name type="scientific">Paraburkholderia dipogonis</name>
    <dbReference type="NCBI Taxonomy" id="1211383"/>
    <lineage>
        <taxon>Bacteria</taxon>
        <taxon>Pseudomonadati</taxon>
        <taxon>Pseudomonadota</taxon>
        <taxon>Betaproteobacteria</taxon>
        <taxon>Burkholderiales</taxon>
        <taxon>Burkholderiaceae</taxon>
        <taxon>Paraburkholderia</taxon>
    </lineage>
</organism>
<proteinExistence type="predicted"/>
<dbReference type="Pfam" id="PF18864">
    <property type="entry name" value="AbiTii"/>
    <property type="match status" value="1"/>
</dbReference>
<dbReference type="EMBL" id="JAQQEZ010000090">
    <property type="protein sequence ID" value="MFM0008261.1"/>
    <property type="molecule type" value="Genomic_DNA"/>
</dbReference>
<sequence>MALIEEIQAAAISEAGDVSALLRKCKLLAARLDAKAFGEWVACELNGWLVVP</sequence>
<keyword evidence="3" id="KW-1185">Reference proteome</keyword>
<gene>
    <name evidence="2" type="ORF">PQR57_46085</name>
</gene>
<feature type="domain" description="AbiTii" evidence="1">
    <location>
        <begin position="3"/>
        <end position="48"/>
    </location>
</feature>
<name>A0ABW9B7R8_9BURK</name>
<evidence type="ECO:0000313" key="2">
    <source>
        <dbReference type="EMBL" id="MFM0008261.1"/>
    </source>
</evidence>
<reference evidence="2 3" key="1">
    <citation type="journal article" date="2024" name="Chem. Sci.">
        <title>Discovery of megapolipeptins by genome mining of a Burkholderiales bacteria collection.</title>
        <authorList>
            <person name="Paulo B.S."/>
            <person name="Recchia M.J.J."/>
            <person name="Lee S."/>
            <person name="Fergusson C.H."/>
            <person name="Romanowski S.B."/>
            <person name="Hernandez A."/>
            <person name="Krull N."/>
            <person name="Liu D.Y."/>
            <person name="Cavanagh H."/>
            <person name="Bos A."/>
            <person name="Gray C.A."/>
            <person name="Murphy B.T."/>
            <person name="Linington R.G."/>
            <person name="Eustaquio A.S."/>
        </authorList>
    </citation>
    <scope>NUCLEOTIDE SEQUENCE [LARGE SCALE GENOMIC DNA]</scope>
    <source>
        <strain evidence="2 3">RL17-350-BIC-A</strain>
    </source>
</reference>
<dbReference type="RefSeq" id="WP_408183233.1">
    <property type="nucleotide sequence ID" value="NZ_JAQQEZ010000090.1"/>
</dbReference>
<evidence type="ECO:0000259" key="1">
    <source>
        <dbReference type="Pfam" id="PF18864"/>
    </source>
</evidence>
<evidence type="ECO:0000313" key="3">
    <source>
        <dbReference type="Proteomes" id="UP001629230"/>
    </source>
</evidence>
<dbReference type="Proteomes" id="UP001629230">
    <property type="component" value="Unassembled WGS sequence"/>
</dbReference>
<dbReference type="InterPro" id="IPR041304">
    <property type="entry name" value="AbiTii"/>
</dbReference>
<protein>
    <recommendedName>
        <fullName evidence="1">AbiTii domain-containing protein</fullName>
    </recommendedName>
</protein>
<accession>A0ABW9B7R8</accession>
<comment type="caution">
    <text evidence="2">The sequence shown here is derived from an EMBL/GenBank/DDBJ whole genome shotgun (WGS) entry which is preliminary data.</text>
</comment>